<evidence type="ECO:0000256" key="2">
    <source>
        <dbReference type="ARBA" id="ARBA00012543"/>
    </source>
</evidence>
<keyword evidence="4" id="KW-0328">Glycosyltransferase</keyword>
<accession>A0A8S1HWH7</accession>
<feature type="transmembrane region" description="Helical" evidence="14">
    <location>
        <begin position="948"/>
        <end position="971"/>
    </location>
</feature>
<keyword evidence="6 14" id="KW-0812">Transmembrane</keyword>
<evidence type="ECO:0000313" key="17">
    <source>
        <dbReference type="Proteomes" id="UP000835052"/>
    </source>
</evidence>
<evidence type="ECO:0000259" key="15">
    <source>
        <dbReference type="Pfam" id="PF23000"/>
    </source>
</evidence>
<keyword evidence="5" id="KW-0808">Transferase</keyword>
<dbReference type="GO" id="GO:0005886">
    <property type="term" value="C:plasma membrane"/>
    <property type="evidence" value="ECO:0007669"/>
    <property type="project" value="UniProtKB-SubCell"/>
</dbReference>
<dbReference type="GO" id="GO:0006031">
    <property type="term" value="P:chitin biosynthetic process"/>
    <property type="evidence" value="ECO:0007669"/>
    <property type="project" value="TreeGrafter"/>
</dbReference>
<reference evidence="16" key="1">
    <citation type="submission" date="2020-10" db="EMBL/GenBank/DDBJ databases">
        <authorList>
            <person name="Kikuchi T."/>
        </authorList>
    </citation>
    <scope>NUCLEOTIDE SEQUENCE</scope>
    <source>
        <strain evidence="16">NKZ352</strain>
    </source>
</reference>
<feature type="transmembrane region" description="Helical" evidence="14">
    <location>
        <begin position="826"/>
        <end position="853"/>
    </location>
</feature>
<feature type="compositionally biased region" description="Basic and acidic residues" evidence="13">
    <location>
        <begin position="1047"/>
        <end position="1056"/>
    </location>
</feature>
<feature type="transmembrane region" description="Helical" evidence="14">
    <location>
        <begin position="1206"/>
        <end position="1227"/>
    </location>
</feature>
<keyword evidence="7 14" id="KW-1133">Transmembrane helix</keyword>
<evidence type="ECO:0000256" key="11">
    <source>
        <dbReference type="ARBA" id="ARBA00046329"/>
    </source>
</evidence>
<evidence type="ECO:0000256" key="3">
    <source>
        <dbReference type="ARBA" id="ARBA00022475"/>
    </source>
</evidence>
<keyword evidence="9 14" id="KW-0472">Membrane</keyword>
<dbReference type="SUPFAM" id="SSF53448">
    <property type="entry name" value="Nucleotide-diphospho-sugar transferases"/>
    <property type="match status" value="1"/>
</dbReference>
<evidence type="ECO:0000256" key="4">
    <source>
        <dbReference type="ARBA" id="ARBA00022676"/>
    </source>
</evidence>
<evidence type="ECO:0000256" key="13">
    <source>
        <dbReference type="SAM" id="MobiDB-lite"/>
    </source>
</evidence>
<dbReference type="PANTHER" id="PTHR22914">
    <property type="entry name" value="CHITIN SYNTHASE"/>
    <property type="match status" value="1"/>
</dbReference>
<evidence type="ECO:0000313" key="16">
    <source>
        <dbReference type="EMBL" id="CAD6200291.1"/>
    </source>
</evidence>
<feature type="transmembrane region" description="Helical" evidence="14">
    <location>
        <begin position="920"/>
        <end position="941"/>
    </location>
</feature>
<protein>
    <recommendedName>
        <fullName evidence="2">chitin synthase</fullName>
        <ecNumber evidence="2">2.4.1.16</ecNumber>
    </recommendedName>
</protein>
<comment type="caution">
    <text evidence="16">The sequence shown here is derived from an EMBL/GenBank/DDBJ whole genome shotgun (WGS) entry which is preliminary data.</text>
</comment>
<comment type="subcellular location">
    <subcellularLocation>
        <location evidence="1">Cell membrane</location>
        <topology evidence="1">Multi-pass membrane protein</topology>
    </subcellularLocation>
</comment>
<keyword evidence="3" id="KW-1003">Cell membrane</keyword>
<feature type="region of interest" description="Disordered" evidence="13">
    <location>
        <begin position="1047"/>
        <end position="1079"/>
    </location>
</feature>
<dbReference type="InterPro" id="IPR029044">
    <property type="entry name" value="Nucleotide-diphossugar_trans"/>
</dbReference>
<evidence type="ECO:0000256" key="9">
    <source>
        <dbReference type="ARBA" id="ARBA00023136"/>
    </source>
</evidence>
<dbReference type="PANTHER" id="PTHR22914:SF12">
    <property type="entry name" value="CHITIN SYNTHASE CHS-1"/>
    <property type="match status" value="1"/>
</dbReference>
<feature type="transmembrane region" description="Helical" evidence="14">
    <location>
        <begin position="894"/>
        <end position="914"/>
    </location>
</feature>
<feature type="transmembrane region" description="Helical" evidence="14">
    <location>
        <begin position="271"/>
        <end position="292"/>
    </location>
</feature>
<dbReference type="FunFam" id="3.90.550.10:FF:000139">
    <property type="entry name" value="Chitin synthase 8"/>
    <property type="match status" value="1"/>
</dbReference>
<keyword evidence="8" id="KW-0175">Coiled coil</keyword>
<evidence type="ECO:0000256" key="14">
    <source>
        <dbReference type="SAM" id="Phobius"/>
    </source>
</evidence>
<dbReference type="OrthoDB" id="370884at2759"/>
<feature type="transmembrane region" description="Helical" evidence="14">
    <location>
        <begin position="218"/>
        <end position="236"/>
    </location>
</feature>
<comment type="similarity">
    <text evidence="11">Belongs to the chitin synthase family. Class IV subfamily.</text>
</comment>
<name>A0A8S1HWH7_9PELO</name>
<comment type="catalytic activity">
    <reaction evidence="12">
        <text>[(1-&gt;4)-N-acetyl-beta-D-glucosaminyl](n) + UDP-N-acetyl-alpha-D-glucosamine = [(1-&gt;4)-N-acetyl-beta-D-glucosaminyl](n+1) + UDP + H(+)</text>
        <dbReference type="Rhea" id="RHEA:16637"/>
        <dbReference type="Rhea" id="RHEA-COMP:9593"/>
        <dbReference type="Rhea" id="RHEA-COMP:9595"/>
        <dbReference type="ChEBI" id="CHEBI:15378"/>
        <dbReference type="ChEBI" id="CHEBI:17029"/>
        <dbReference type="ChEBI" id="CHEBI:57705"/>
        <dbReference type="ChEBI" id="CHEBI:58223"/>
        <dbReference type="EC" id="2.4.1.16"/>
    </reaction>
</comment>
<dbReference type="EC" id="2.4.1.16" evidence="2"/>
<evidence type="ECO:0000256" key="10">
    <source>
        <dbReference type="ARBA" id="ARBA00023180"/>
    </source>
</evidence>
<dbReference type="Proteomes" id="UP000835052">
    <property type="component" value="Unassembled WGS sequence"/>
</dbReference>
<feature type="transmembrane region" description="Helical" evidence="14">
    <location>
        <begin position="123"/>
        <end position="145"/>
    </location>
</feature>
<feature type="compositionally biased region" description="Polar residues" evidence="13">
    <location>
        <begin position="1064"/>
        <end position="1074"/>
    </location>
</feature>
<feature type="transmembrane region" description="Helical" evidence="14">
    <location>
        <begin position="191"/>
        <end position="212"/>
    </location>
</feature>
<dbReference type="Pfam" id="PF03142">
    <property type="entry name" value="Chitin_synth_2"/>
    <property type="match status" value="1"/>
</dbReference>
<evidence type="ECO:0000256" key="8">
    <source>
        <dbReference type="ARBA" id="ARBA00023054"/>
    </source>
</evidence>
<evidence type="ECO:0000256" key="7">
    <source>
        <dbReference type="ARBA" id="ARBA00022989"/>
    </source>
</evidence>
<dbReference type="Gene3D" id="3.90.550.10">
    <property type="entry name" value="Spore Coat Polysaccharide Biosynthesis Protein SpsA, Chain A"/>
    <property type="match status" value="1"/>
</dbReference>
<organism evidence="16 17">
    <name type="scientific">Caenorhabditis auriculariae</name>
    <dbReference type="NCBI Taxonomy" id="2777116"/>
    <lineage>
        <taxon>Eukaryota</taxon>
        <taxon>Metazoa</taxon>
        <taxon>Ecdysozoa</taxon>
        <taxon>Nematoda</taxon>
        <taxon>Chromadorea</taxon>
        <taxon>Rhabditida</taxon>
        <taxon>Rhabditina</taxon>
        <taxon>Rhabditomorpha</taxon>
        <taxon>Rhabditoidea</taxon>
        <taxon>Rhabditidae</taxon>
        <taxon>Peloderinae</taxon>
        <taxon>Caenorhabditis</taxon>
    </lineage>
</organism>
<feature type="transmembrane region" description="Helical" evidence="14">
    <location>
        <begin position="312"/>
        <end position="329"/>
    </location>
</feature>
<keyword evidence="10" id="KW-0325">Glycoprotein</keyword>
<evidence type="ECO:0000256" key="5">
    <source>
        <dbReference type="ARBA" id="ARBA00022679"/>
    </source>
</evidence>
<dbReference type="CDD" id="cd04190">
    <property type="entry name" value="Chitin_synth_C"/>
    <property type="match status" value="1"/>
</dbReference>
<feature type="transmembrane region" description="Helical" evidence="14">
    <location>
        <begin position="1147"/>
        <end position="1165"/>
    </location>
</feature>
<gene>
    <name evidence="16" type="ORF">CAUJ_LOCUS16188</name>
</gene>
<sequence length="1321" mass="150273">MTNVGDWNAFRSEKRGHSDGPTLSPWMITALQAAKLTIFCTCNFLLTIGASFSKICVLLLSTNILPKQLPDSFSKTCFRAAVRRSTTSMAAMYSALTLVQCFPDFVRVAQSSSQLWLGVNSPVLRLFVLVECIRALGLATLSFFVFPQLDLARCALLSACLPLVASFQSCMADFSNSSRSGTSLRNRLGKCLLMAPHLLLCLIFFSSSYLWAVLDRSFDAVISLPVGLFLASVGFWESWINVRHAKTYFDDLYKVKYGVKKVNSSTKFTTSLLRIIITFTTMIFAVNINSHAKLSVGNFFQAIFQWSFQTNYTKILILACFLVFLHLLLRGITRFLAALDLHPISFTHPMSISPLIVFSVVRFVCHSPKCIVARILAKFGLRWSCDPWASEEALVAEYAVCIVWLAIGCYRGWKVVRQRYFETTEEIISSMSPTCNGLCVEHSLVIFQHSLSKIVSSPLEDEEDVGDLRDQFRIRNDDVNRSMTVYMCATMWHETEIEMRQVLRSILKLDIDHSSRNTRRQGNELQYQLEGHIFFDDAWEDKEEPTGTVRQPNEFFQMFFQLLNEMTKEKVNEFGTMESRILVNTPYGGRLVIKLPAGTLLYVHLKDKKLIRHKKRWSQVMYMYYLLGHRIMDSPLSIEDRQRMADNTFILAIDGDSKFEPDALLRLLHLMKTKNDIGCACGRIHPIGSGVMVWYQKFEYAIAHWFQKAAEHVFGCVLCAPGCFSLFRASALMDDNIMHKYTKTAEEPRHYVQYDQGEDRWLSTLLLKQGYRIEYVAASDAETYAPEGFEEFFNQRRRWTPSSIANTVDLLMDYKRAIANNKSISLAYIAYQFMVIFFSMLGPAIIFTMLVFAQVAAFGANSTDMMIYNGIPIVFYVLLCFTTESNVQLFYAKMMSIAYAFVMLAVLVATSSQIVLETVVAPTSLFIVTMVMIFFSAACLHPKEFSNILYGTVFFLMIPSTYVFLSLYSLINLNVINWGTREAVAKATGTTAKKAPMERWLNNSLTALKKVFSYFTRRGEKSAERESILEKKISEVESVLEKMKRGETAETAKVSREDDEESTQKLMQQETDSSVELKLPSEEVKQKQDKYAWMSTDSLKVCEKGKLKDAEKQFWAQLIDNYLKPIVSSPAEQKQVADGLVSLRNQIAFTILLINALLALAIILIQKHKNVLSIKWVPYEGFQWTKMNEMTGQFETTAEPLKIDPLGMGIVIFLLAILFVQTIGMVLHRINTMLGAFHEVKNLYDYGVNSQKSTKAEDERILSKARQMMYATDYKSGHAADGYNRSRGDESSGENVLYKLQKARLAERMQKSALSDCLAEE</sequence>
<feature type="transmembrane region" description="Helical" evidence="14">
    <location>
        <begin position="36"/>
        <end position="60"/>
    </location>
</feature>
<evidence type="ECO:0000256" key="1">
    <source>
        <dbReference type="ARBA" id="ARBA00004651"/>
    </source>
</evidence>
<dbReference type="Pfam" id="PF23000">
    <property type="entry name" value="ChitinSynthase_IV_N"/>
    <property type="match status" value="1"/>
</dbReference>
<evidence type="ECO:0000256" key="12">
    <source>
        <dbReference type="ARBA" id="ARBA00048014"/>
    </source>
</evidence>
<proteinExistence type="inferred from homology"/>
<evidence type="ECO:0000256" key="6">
    <source>
        <dbReference type="ARBA" id="ARBA00022692"/>
    </source>
</evidence>
<feature type="transmembrane region" description="Helical" evidence="14">
    <location>
        <begin position="865"/>
        <end position="882"/>
    </location>
</feature>
<dbReference type="InterPro" id="IPR055120">
    <property type="entry name" value="Chs-1/2_IV_N"/>
</dbReference>
<dbReference type="GO" id="GO:0004100">
    <property type="term" value="F:chitin synthase activity"/>
    <property type="evidence" value="ECO:0007669"/>
    <property type="project" value="UniProtKB-EC"/>
</dbReference>
<keyword evidence="17" id="KW-1185">Reference proteome</keyword>
<dbReference type="InterPro" id="IPR004835">
    <property type="entry name" value="Chitin_synth"/>
</dbReference>
<feature type="domain" description="Chitin synthase chs-1/2 N-terminal putative transporter" evidence="15">
    <location>
        <begin position="24"/>
        <end position="412"/>
    </location>
</feature>
<dbReference type="EMBL" id="CAJGYM010000298">
    <property type="protein sequence ID" value="CAD6200291.1"/>
    <property type="molecule type" value="Genomic_DNA"/>
</dbReference>